<name>A0A016SQH0_9BILA</name>
<protein>
    <submittedName>
        <fullName evidence="1">Uncharacterized protein</fullName>
    </submittedName>
</protein>
<keyword evidence="2" id="KW-1185">Reference proteome</keyword>
<organism evidence="1 2">
    <name type="scientific">Ancylostoma ceylanicum</name>
    <dbReference type="NCBI Taxonomy" id="53326"/>
    <lineage>
        <taxon>Eukaryota</taxon>
        <taxon>Metazoa</taxon>
        <taxon>Ecdysozoa</taxon>
        <taxon>Nematoda</taxon>
        <taxon>Chromadorea</taxon>
        <taxon>Rhabditida</taxon>
        <taxon>Rhabditina</taxon>
        <taxon>Rhabditomorpha</taxon>
        <taxon>Strongyloidea</taxon>
        <taxon>Ancylostomatidae</taxon>
        <taxon>Ancylostomatinae</taxon>
        <taxon>Ancylostoma</taxon>
    </lineage>
</organism>
<sequence length="217" mass="25110">MLWQHAKALPIVLCSVLQQKKASDSHFSSYLAFTRFSLNSNVGCLLFGLMRYAERRRSSIPDVACQKHNQIQLQATPCLQHFMIKLAEKLSILRYKRFRSWEKWQERSNFPVEYKEYYIVFHGDYQNWNQVSEANFSEKLGCRKCAFEHFSVFLADPSRLSGVINSSRYCGGCCFQKAAWGESPTKKNLEIPKKNRQKVLVSVSPTAIPLHHGSHVE</sequence>
<comment type="caution">
    <text evidence="1">The sequence shown here is derived from an EMBL/GenBank/DDBJ whole genome shotgun (WGS) entry which is preliminary data.</text>
</comment>
<dbReference type="EMBL" id="JARK01001528">
    <property type="protein sequence ID" value="EYB92597.1"/>
    <property type="molecule type" value="Genomic_DNA"/>
</dbReference>
<evidence type="ECO:0000313" key="1">
    <source>
        <dbReference type="EMBL" id="EYB92597.1"/>
    </source>
</evidence>
<reference evidence="2" key="1">
    <citation type="journal article" date="2015" name="Nat. Genet.">
        <title>The genome and transcriptome of the zoonotic hookworm Ancylostoma ceylanicum identify infection-specific gene families.</title>
        <authorList>
            <person name="Schwarz E.M."/>
            <person name="Hu Y."/>
            <person name="Antoshechkin I."/>
            <person name="Miller M.M."/>
            <person name="Sternberg P.W."/>
            <person name="Aroian R.V."/>
        </authorList>
    </citation>
    <scope>NUCLEOTIDE SEQUENCE</scope>
    <source>
        <strain evidence="2">HY135</strain>
    </source>
</reference>
<dbReference type="Proteomes" id="UP000024635">
    <property type="component" value="Unassembled WGS sequence"/>
</dbReference>
<accession>A0A016SQH0</accession>
<dbReference type="AlphaFoldDB" id="A0A016SQH0"/>
<proteinExistence type="predicted"/>
<gene>
    <name evidence="1" type="primary">Acey_s0192.g1365</name>
    <name evidence="1" type="ORF">Y032_0192g1365</name>
</gene>
<evidence type="ECO:0000313" key="2">
    <source>
        <dbReference type="Proteomes" id="UP000024635"/>
    </source>
</evidence>